<dbReference type="Proteomes" id="UP000605846">
    <property type="component" value="Unassembled WGS sequence"/>
</dbReference>
<name>A0A8H7BTM0_9FUNG</name>
<reference evidence="9" key="1">
    <citation type="submission" date="2020-01" db="EMBL/GenBank/DDBJ databases">
        <title>Genome Sequencing of Three Apophysomyces-Like Fungal Strains Confirms a Novel Fungal Genus in the Mucoromycota with divergent Burkholderia-like Endosymbiotic Bacteria.</title>
        <authorList>
            <person name="Stajich J.E."/>
            <person name="Macias A.M."/>
            <person name="Carter-House D."/>
            <person name="Lovett B."/>
            <person name="Kasson L.R."/>
            <person name="Berry K."/>
            <person name="Grigoriev I."/>
            <person name="Chang Y."/>
            <person name="Spatafora J."/>
            <person name="Kasson M.T."/>
        </authorList>
    </citation>
    <scope>NUCLEOTIDE SEQUENCE</scope>
    <source>
        <strain evidence="9">NRRL A-21654</strain>
    </source>
</reference>
<evidence type="ECO:0000256" key="6">
    <source>
        <dbReference type="SAM" id="MobiDB-lite"/>
    </source>
</evidence>
<dbReference type="SMART" id="SM00233">
    <property type="entry name" value="PH"/>
    <property type="match status" value="1"/>
</dbReference>
<dbReference type="Gene3D" id="2.30.29.30">
    <property type="entry name" value="Pleckstrin-homology domain (PH domain)/Phosphotyrosine-binding domain (PTB)"/>
    <property type="match status" value="1"/>
</dbReference>
<dbReference type="GO" id="GO:0032541">
    <property type="term" value="C:cortical endoplasmic reticulum"/>
    <property type="evidence" value="ECO:0007669"/>
    <property type="project" value="TreeGrafter"/>
</dbReference>
<evidence type="ECO:0000313" key="10">
    <source>
        <dbReference type="Proteomes" id="UP000605846"/>
    </source>
</evidence>
<evidence type="ECO:0000256" key="5">
    <source>
        <dbReference type="SAM" id="Coils"/>
    </source>
</evidence>
<dbReference type="SUPFAM" id="SSF50729">
    <property type="entry name" value="PH domain-like"/>
    <property type="match status" value="1"/>
</dbReference>
<evidence type="ECO:0000259" key="7">
    <source>
        <dbReference type="PROSITE" id="PS50003"/>
    </source>
</evidence>
<dbReference type="Gene3D" id="2.40.160.120">
    <property type="match status" value="1"/>
</dbReference>
<dbReference type="GO" id="GO:0006897">
    <property type="term" value="P:endocytosis"/>
    <property type="evidence" value="ECO:0007669"/>
    <property type="project" value="TreeGrafter"/>
</dbReference>
<keyword evidence="4" id="KW-0446">Lipid-binding</keyword>
<dbReference type="SUPFAM" id="SSF144000">
    <property type="entry name" value="Oxysterol-binding protein-like"/>
    <property type="match status" value="1"/>
</dbReference>
<feature type="compositionally biased region" description="Polar residues" evidence="6">
    <location>
        <begin position="87"/>
        <end position="101"/>
    </location>
</feature>
<feature type="coiled-coil region" evidence="5">
    <location>
        <begin position="769"/>
        <end position="796"/>
    </location>
</feature>
<dbReference type="GO" id="GO:0097038">
    <property type="term" value="C:perinuclear endoplasmic reticulum"/>
    <property type="evidence" value="ECO:0007669"/>
    <property type="project" value="TreeGrafter"/>
</dbReference>
<feature type="region of interest" description="Disordered" evidence="6">
    <location>
        <begin position="78"/>
        <end position="102"/>
    </location>
</feature>
<comment type="caution">
    <text evidence="9">The sequence shown here is derived from an EMBL/GenBank/DDBJ whole genome shotgun (WGS) entry which is preliminary data.</text>
</comment>
<dbReference type="GO" id="GO:0005886">
    <property type="term" value="C:plasma membrane"/>
    <property type="evidence" value="ECO:0007669"/>
    <property type="project" value="TreeGrafter"/>
</dbReference>
<feature type="region of interest" description="Disordered" evidence="6">
    <location>
        <begin position="428"/>
        <end position="447"/>
    </location>
</feature>
<dbReference type="InterPro" id="IPR036598">
    <property type="entry name" value="GOLD_dom_sf"/>
</dbReference>
<feature type="domain" description="PH" evidence="7">
    <location>
        <begin position="182"/>
        <end position="274"/>
    </location>
</feature>
<organism evidence="9 10">
    <name type="scientific">Apophysomyces ossiformis</name>
    <dbReference type="NCBI Taxonomy" id="679940"/>
    <lineage>
        <taxon>Eukaryota</taxon>
        <taxon>Fungi</taxon>
        <taxon>Fungi incertae sedis</taxon>
        <taxon>Mucoromycota</taxon>
        <taxon>Mucoromycotina</taxon>
        <taxon>Mucoromycetes</taxon>
        <taxon>Mucorales</taxon>
        <taxon>Mucorineae</taxon>
        <taxon>Mucoraceae</taxon>
        <taxon>Apophysomyces</taxon>
    </lineage>
</organism>
<dbReference type="GO" id="GO:0030011">
    <property type="term" value="P:maintenance of cell polarity"/>
    <property type="evidence" value="ECO:0007669"/>
    <property type="project" value="TreeGrafter"/>
</dbReference>
<keyword evidence="3" id="KW-0445">Lipid transport</keyword>
<dbReference type="Gene3D" id="3.30.70.3490">
    <property type="match status" value="1"/>
</dbReference>
<evidence type="ECO:0000313" key="9">
    <source>
        <dbReference type="EMBL" id="KAF7726883.1"/>
    </source>
</evidence>
<dbReference type="AlphaFoldDB" id="A0A8H7BTM0"/>
<proteinExistence type="inferred from homology"/>
<keyword evidence="2" id="KW-0813">Transport</keyword>
<keyword evidence="10" id="KW-1185">Reference proteome</keyword>
<dbReference type="GO" id="GO:0006887">
    <property type="term" value="P:exocytosis"/>
    <property type="evidence" value="ECO:0007669"/>
    <property type="project" value="TreeGrafter"/>
</dbReference>
<accession>A0A8H7BTM0</accession>
<dbReference type="PANTHER" id="PTHR10972">
    <property type="entry name" value="OXYSTEROL-BINDING PROTEIN-RELATED"/>
    <property type="match status" value="1"/>
</dbReference>
<feature type="domain" description="GOLD" evidence="8">
    <location>
        <begin position="1"/>
        <end position="169"/>
    </location>
</feature>
<dbReference type="InterPro" id="IPR011993">
    <property type="entry name" value="PH-like_dom_sf"/>
</dbReference>
<dbReference type="GO" id="GO:0034727">
    <property type="term" value="P:piecemeal microautophagy of the nucleus"/>
    <property type="evidence" value="ECO:0007669"/>
    <property type="project" value="TreeGrafter"/>
</dbReference>
<dbReference type="InterPro" id="IPR009038">
    <property type="entry name" value="GOLD_dom"/>
</dbReference>
<dbReference type="OrthoDB" id="1854502at2759"/>
<keyword evidence="5" id="KW-0175">Coiled coil</keyword>
<comment type="similarity">
    <text evidence="1">Belongs to the OSBP family.</text>
</comment>
<protein>
    <recommendedName>
        <fullName evidence="11">PH domain-containing protein</fullName>
    </recommendedName>
</protein>
<evidence type="ECO:0000256" key="4">
    <source>
        <dbReference type="ARBA" id="ARBA00023121"/>
    </source>
</evidence>
<dbReference type="InterPro" id="IPR000648">
    <property type="entry name" value="Oxysterol-bd"/>
</dbReference>
<evidence type="ECO:0000259" key="8">
    <source>
        <dbReference type="PROSITE" id="PS50866"/>
    </source>
</evidence>
<dbReference type="PROSITE" id="PS50003">
    <property type="entry name" value="PH_DOMAIN"/>
    <property type="match status" value="1"/>
</dbReference>
<dbReference type="Pfam" id="PF15409">
    <property type="entry name" value="PH_8"/>
    <property type="match status" value="1"/>
</dbReference>
<evidence type="ECO:0008006" key="11">
    <source>
        <dbReference type="Google" id="ProtNLM"/>
    </source>
</evidence>
<dbReference type="GO" id="GO:0005829">
    <property type="term" value="C:cytosol"/>
    <property type="evidence" value="ECO:0007669"/>
    <property type="project" value="TreeGrafter"/>
</dbReference>
<gene>
    <name evidence="9" type="ORF">EC973_008390</name>
</gene>
<evidence type="ECO:0000256" key="1">
    <source>
        <dbReference type="ARBA" id="ARBA00008842"/>
    </source>
</evidence>
<dbReference type="InterPro" id="IPR001849">
    <property type="entry name" value="PH_domain"/>
</dbReference>
<dbReference type="SUPFAM" id="SSF101576">
    <property type="entry name" value="Supernatant protein factor (SPF), C-terminal domain"/>
    <property type="match status" value="1"/>
</dbReference>
<dbReference type="PROSITE" id="PS50866">
    <property type="entry name" value="GOLD"/>
    <property type="match status" value="1"/>
</dbReference>
<dbReference type="GO" id="GO:0035621">
    <property type="term" value="P:ER to Golgi ceramide transport"/>
    <property type="evidence" value="ECO:0007669"/>
    <property type="project" value="TreeGrafter"/>
</dbReference>
<dbReference type="InterPro" id="IPR041680">
    <property type="entry name" value="PH_8"/>
</dbReference>
<evidence type="ECO:0000256" key="3">
    <source>
        <dbReference type="ARBA" id="ARBA00023055"/>
    </source>
</evidence>
<sequence>MEVVQVQPRDSYLHYIYVPTKGTAICWSFTTKRNNIGFGLYKRQGQTPLPSSSGIIFRAQNQQRQLSSPGAELFHNYDEDDKESCNDADSTGQSHFASSVRTRPRAKSIASTKLKEQGLEEILPIQDTNSSKTKVEGSLTVEDPGNYVLVFDNTFSRNTPKLLTFSVALEERNRRTSGAGHSQGISGWLLKKKRKRMQGWAKRWFHLSPSGVLSYSTSPTSVTRGCIQVLVSTISNTPKQRLIHIDTGTMLYHLKAITQEDHEMWTKALRSCKADTAEAIEDCLMVEEHSNLFLQAEQGVKGAGELFENFKKLCDSADKLHQLILEGSTEKNQLLGLSSQLIADKDMLSEIIGRQKNQWHSIWKAISPTMNNQQQRISGSIGETLDIQHSTVRRAASLNSGASVFSEQFFDAEDIVLSAEDDIVEEEVTVGDSTDEEGDSKLSGSRDDMVKTHFDNLMLKVETDEIFPSALHLDQVAECQRRSQLPSPAVGDMGSALSVFRKNVGKDLSTIAMPVSMNEPLSMLQRACEELEYSELLDKASTLSDPMERLMYVMVFAVSGYASSQYRSGRKPFNPMMTETYENIRPDKGFRFIAEKVSHNPLIIAEFMTEGTFHITLSGHDDHFTYSKPSSWLRNMIAGEKYLEHAGEMKVINHATGDYALVTFKEGTGGRLFGAPTNRNDVIAILFDAQGQKRRRVVGKWSEAMAEEVDMNKRQLSVLWNASGPGIEDHAKYYGFTRFAIELNEITAIEKDKLPKTDTRLRPDQRLYENGQVDEADEEKQRIEQKQRERRKELETSGVEWKPRWFELRPDPTESEQTNSWQFNGQYWKSRESGDWPSDLFDLW</sequence>
<feature type="compositionally biased region" description="Acidic residues" evidence="6">
    <location>
        <begin position="428"/>
        <end position="438"/>
    </location>
</feature>
<dbReference type="Gene3D" id="2.60.120.680">
    <property type="entry name" value="GOLD domain"/>
    <property type="match status" value="1"/>
</dbReference>
<dbReference type="InterPro" id="IPR037239">
    <property type="entry name" value="OSBP_sf"/>
</dbReference>
<dbReference type="Pfam" id="PF01237">
    <property type="entry name" value="Oxysterol_BP"/>
    <property type="match status" value="1"/>
</dbReference>
<evidence type="ECO:0000256" key="2">
    <source>
        <dbReference type="ARBA" id="ARBA00022448"/>
    </source>
</evidence>
<dbReference type="EMBL" id="JABAYA010000070">
    <property type="protein sequence ID" value="KAF7726883.1"/>
    <property type="molecule type" value="Genomic_DNA"/>
</dbReference>
<dbReference type="PANTHER" id="PTHR10972:SF203">
    <property type="entry name" value="OXYSTEROL-BINDING PROTEIN HOMOLOG 3"/>
    <property type="match status" value="1"/>
</dbReference>
<dbReference type="GO" id="GO:0032934">
    <property type="term" value="F:sterol binding"/>
    <property type="evidence" value="ECO:0007669"/>
    <property type="project" value="TreeGrafter"/>
</dbReference>